<dbReference type="PANTHER" id="PTHR22762">
    <property type="entry name" value="ALPHA-GLUCOSIDASE"/>
    <property type="match status" value="1"/>
</dbReference>
<feature type="domain" description="Glycoside hydrolase family 31 TIM barrel" evidence="12">
    <location>
        <begin position="306"/>
        <end position="625"/>
    </location>
</feature>
<evidence type="ECO:0000256" key="2">
    <source>
        <dbReference type="ARBA" id="ARBA00004833"/>
    </source>
</evidence>
<evidence type="ECO:0000256" key="11">
    <source>
        <dbReference type="SAM" id="SignalP"/>
    </source>
</evidence>
<dbReference type="InterPro" id="IPR048395">
    <property type="entry name" value="Glyco_hydro_31_C"/>
</dbReference>
<comment type="subcellular location">
    <subcellularLocation>
        <location evidence="1">Endoplasmic reticulum</location>
    </subcellularLocation>
</comment>
<evidence type="ECO:0000256" key="9">
    <source>
        <dbReference type="ARBA" id="ARBA00042895"/>
    </source>
</evidence>
<evidence type="ECO:0000259" key="13">
    <source>
        <dbReference type="Pfam" id="PF13802"/>
    </source>
</evidence>
<dbReference type="Gene3D" id="3.20.20.80">
    <property type="entry name" value="Glycosidases"/>
    <property type="match status" value="2"/>
</dbReference>
<evidence type="ECO:0000313" key="15">
    <source>
        <dbReference type="EMBL" id="KAI3404873.2"/>
    </source>
</evidence>
<organism evidence="15 16">
    <name type="scientific">Candida oxycetoniae</name>
    <dbReference type="NCBI Taxonomy" id="497107"/>
    <lineage>
        <taxon>Eukaryota</taxon>
        <taxon>Fungi</taxon>
        <taxon>Dikarya</taxon>
        <taxon>Ascomycota</taxon>
        <taxon>Saccharomycotina</taxon>
        <taxon>Pichiomycetes</taxon>
        <taxon>Debaryomycetaceae</taxon>
        <taxon>Candida/Lodderomyces clade</taxon>
        <taxon>Candida</taxon>
    </lineage>
</organism>
<dbReference type="GO" id="GO:0017177">
    <property type="term" value="C:glucosidase II complex"/>
    <property type="evidence" value="ECO:0007669"/>
    <property type="project" value="TreeGrafter"/>
</dbReference>
<dbReference type="CDD" id="cd14752">
    <property type="entry name" value="GH31_N"/>
    <property type="match status" value="1"/>
</dbReference>
<dbReference type="Pfam" id="PF21365">
    <property type="entry name" value="Glyco_hydro_31_3rd"/>
    <property type="match status" value="1"/>
</dbReference>
<dbReference type="SUPFAM" id="SSF74650">
    <property type="entry name" value="Galactose mutarotase-like"/>
    <property type="match status" value="1"/>
</dbReference>
<reference evidence="15" key="1">
    <citation type="journal article" date="2022" name="DNA Res.">
        <title>Genome analysis of five recently described species of the CUG-Ser clade uncovers Candida theae as a new hybrid lineage with pathogenic potential in the Candida parapsilosis species complex.</title>
        <authorList>
            <person name="Mixao V."/>
            <person name="Del Olmo V."/>
            <person name="Hegedusova E."/>
            <person name="Saus E."/>
            <person name="Pryszcz L."/>
            <person name="Cillingova A."/>
            <person name="Nosek J."/>
            <person name="Gabaldon T."/>
        </authorList>
    </citation>
    <scope>NUCLEOTIDE SEQUENCE</scope>
    <source>
        <strain evidence="15">CBS 10844</strain>
    </source>
</reference>
<evidence type="ECO:0000256" key="5">
    <source>
        <dbReference type="ARBA" id="ARBA00022801"/>
    </source>
</evidence>
<dbReference type="SUPFAM" id="SSF51445">
    <property type="entry name" value="(Trans)glycosidases"/>
    <property type="match status" value="1"/>
</dbReference>
<keyword evidence="6" id="KW-0256">Endoplasmic reticulum</keyword>
<feature type="domain" description="Glycoside hydrolase family 31 N-terminal" evidence="13">
    <location>
        <begin position="72"/>
        <end position="261"/>
    </location>
</feature>
<dbReference type="RefSeq" id="XP_049180618.1">
    <property type="nucleotide sequence ID" value="XM_049323502.1"/>
</dbReference>
<evidence type="ECO:0000256" key="8">
    <source>
        <dbReference type="ARBA" id="ARBA00023295"/>
    </source>
</evidence>
<keyword evidence="4 11" id="KW-0732">Signal</keyword>
<feature type="signal peptide" evidence="11">
    <location>
        <begin position="1"/>
        <end position="15"/>
    </location>
</feature>
<evidence type="ECO:0000256" key="1">
    <source>
        <dbReference type="ARBA" id="ARBA00004240"/>
    </source>
</evidence>
<accession>A0AAI9SXG2</accession>
<dbReference type="GO" id="GO:0090599">
    <property type="term" value="F:alpha-glucosidase activity"/>
    <property type="evidence" value="ECO:0007669"/>
    <property type="project" value="TreeGrafter"/>
</dbReference>
<dbReference type="GO" id="GO:0005975">
    <property type="term" value="P:carbohydrate metabolic process"/>
    <property type="evidence" value="ECO:0007669"/>
    <property type="project" value="InterPro"/>
</dbReference>
<evidence type="ECO:0000256" key="7">
    <source>
        <dbReference type="ARBA" id="ARBA00023180"/>
    </source>
</evidence>
<evidence type="ECO:0000256" key="3">
    <source>
        <dbReference type="ARBA" id="ARBA00007806"/>
    </source>
</evidence>
<protein>
    <recommendedName>
        <fullName evidence="9">Glucosidase II subunit alpha</fullName>
    </recommendedName>
</protein>
<comment type="similarity">
    <text evidence="3 10">Belongs to the glycosyl hydrolase 31 family.</text>
</comment>
<evidence type="ECO:0000256" key="10">
    <source>
        <dbReference type="RuleBase" id="RU361185"/>
    </source>
</evidence>
<keyword evidence="7" id="KW-0325">Glycoprotein</keyword>
<evidence type="ECO:0000259" key="12">
    <source>
        <dbReference type="Pfam" id="PF01055"/>
    </source>
</evidence>
<dbReference type="Pfam" id="PF13802">
    <property type="entry name" value="Gal_mutarotas_2"/>
    <property type="match status" value="1"/>
</dbReference>
<feature type="chain" id="PRO_5042506193" description="Glucosidase II subunit alpha" evidence="11">
    <location>
        <begin position="16"/>
        <end position="835"/>
    </location>
</feature>
<dbReference type="InterPro" id="IPR025887">
    <property type="entry name" value="Glyco_hydro_31_N_dom"/>
</dbReference>
<dbReference type="CDD" id="cd06603">
    <property type="entry name" value="GH31_GANC_GANAB_alpha"/>
    <property type="match status" value="1"/>
</dbReference>
<gene>
    <name evidence="15" type="ORF">KGF56_002289</name>
</gene>
<dbReference type="InterPro" id="IPR017853">
    <property type="entry name" value="GH"/>
</dbReference>
<evidence type="ECO:0000313" key="16">
    <source>
        <dbReference type="Proteomes" id="UP001202479"/>
    </source>
</evidence>
<dbReference type="Gene3D" id="2.60.40.1180">
    <property type="entry name" value="Golgi alpha-mannosidase II"/>
    <property type="match status" value="2"/>
</dbReference>
<name>A0AAI9SXG2_9ASCO</name>
<keyword evidence="5 10" id="KW-0378">Hydrolase</keyword>
<evidence type="ECO:0000256" key="4">
    <source>
        <dbReference type="ARBA" id="ARBA00022729"/>
    </source>
</evidence>
<sequence length="835" mass="94849">MRVFSLFAIVGGCSAVKDYLFKACADSGFCRQHVDNDGGGGYYVQEESLELTNGVLHGVVSKVQPHQVQLPFEISIVENSFRFRMDEQRVVGHKRYNEAAKWAFSENAQMGHLNYTRRKTSVDVSYGHHKKVVIQMNPVLFTFYYRDQVQLVVNEKQLLHMGLEPMGLEPMGKEPMGQEAIGLDFTLKGFSHLYGIPEHADTMSLKDTSGSEPYRLYNVDIFEYEVDSRLPMYGSIPLLMAVKRDVSIAIFWINSADTFVDIHKESNNSSVHWMSENGVMDFIVIIEDKPRDVNRVYGRITGNVMLPLLASLGYHQCRWNYNDIEDVLDVHSKFDEYQIPYDNIWLDIEYTDNKKYFTWHPENFNDPGRMLQVLNRTGRNLVVIIDPHIKTGYEVSQGLIDNDIAIKNSKNEVYHGHCWPGESIWVDTLHPASQPFWNKLHQRFIPDKYQNILFWNDMNEPSVFDGPETTMPKDNIHYGQWEHRSVHNLYGLTMHEATYKSLLNKQQRPFILTRSFFAGSQRTAAMWTGDNMSRWEYLKVSIPMILTMNIAGMPFAGADVGGFFGDPSAELLTRWYQAGVWYPFFRGHAHIDSRRREPWLAGDPYIGHIRDAIRLRYAMMPVFYTSFYEASVNGTPVIKPVFYEYHHHKKALDIEDEFFLGDSGVLVKPVTDEGATTVTFSSVEWGDTFYSFTNGVIGEKVESLAGGGGSAAAAVTLGDIPMLLKGGSIVPMKMRYRRSTKLMRYDPYTLVVALDKENRAKGTLYVDDGETINGEYTYITIEADASGLRSSSAINVEKVIIVGGSTINGVSSGNLKQEGGRAVITNATLPIYFVV</sequence>
<comment type="caution">
    <text evidence="15">The sequence shown here is derived from an EMBL/GenBank/DDBJ whole genome shotgun (WGS) entry which is preliminary data.</text>
</comment>
<proteinExistence type="inferred from homology"/>
<evidence type="ECO:0000256" key="6">
    <source>
        <dbReference type="ARBA" id="ARBA00022824"/>
    </source>
</evidence>
<dbReference type="GeneID" id="73379906"/>
<dbReference type="PANTHER" id="PTHR22762:SF54">
    <property type="entry name" value="BCDNA.GH04962"/>
    <property type="match status" value="1"/>
</dbReference>
<evidence type="ECO:0000259" key="14">
    <source>
        <dbReference type="Pfam" id="PF21365"/>
    </source>
</evidence>
<dbReference type="GO" id="GO:0030246">
    <property type="term" value="F:carbohydrate binding"/>
    <property type="evidence" value="ECO:0007669"/>
    <property type="project" value="InterPro"/>
</dbReference>
<dbReference type="InterPro" id="IPR011013">
    <property type="entry name" value="Gal_mutarotase_sf_dom"/>
</dbReference>
<dbReference type="InterPro" id="IPR013780">
    <property type="entry name" value="Glyco_hydro_b"/>
</dbReference>
<dbReference type="GO" id="GO:0006491">
    <property type="term" value="P:N-glycan processing"/>
    <property type="evidence" value="ECO:0007669"/>
    <property type="project" value="TreeGrafter"/>
</dbReference>
<dbReference type="InterPro" id="IPR000322">
    <property type="entry name" value="Glyco_hydro_31_TIM"/>
</dbReference>
<dbReference type="Gene3D" id="2.60.40.1760">
    <property type="entry name" value="glycosyl hydrolase (family 31)"/>
    <property type="match status" value="1"/>
</dbReference>
<dbReference type="AlphaFoldDB" id="A0AAI9SXG2"/>
<keyword evidence="16" id="KW-1185">Reference proteome</keyword>
<keyword evidence="8 10" id="KW-0326">Glycosidase</keyword>
<feature type="domain" description="Glycosyl hydrolase family 31 C-terminal" evidence="14">
    <location>
        <begin position="634"/>
        <end position="730"/>
    </location>
</feature>
<dbReference type="Pfam" id="PF01055">
    <property type="entry name" value="Glyco_hydro_31_2nd"/>
    <property type="match status" value="1"/>
</dbReference>
<dbReference type="Proteomes" id="UP001202479">
    <property type="component" value="Unassembled WGS sequence"/>
</dbReference>
<dbReference type="SUPFAM" id="SSF51011">
    <property type="entry name" value="Glycosyl hydrolase domain"/>
    <property type="match status" value="1"/>
</dbReference>
<comment type="pathway">
    <text evidence="2">Glycan metabolism; N-glycan metabolism.</text>
</comment>
<dbReference type="EMBL" id="JAHUZD010000073">
    <property type="protein sequence ID" value="KAI3404873.2"/>
    <property type="molecule type" value="Genomic_DNA"/>
</dbReference>